<dbReference type="Proteomes" id="UP000029590">
    <property type="component" value="Unassembled WGS sequence"/>
</dbReference>
<evidence type="ECO:0000313" key="3">
    <source>
        <dbReference type="Proteomes" id="UP000029590"/>
    </source>
</evidence>
<evidence type="ECO:0000313" key="2">
    <source>
        <dbReference type="EMBL" id="KGC20313.1"/>
    </source>
</evidence>
<reference evidence="2 3" key="1">
    <citation type="submission" date="2014-04" db="EMBL/GenBank/DDBJ databases">
        <authorList>
            <person name="Bishop-Lilly K.A."/>
            <person name="Broomall S.M."/>
            <person name="Chain P.S."/>
            <person name="Chertkov O."/>
            <person name="Coyne S.R."/>
            <person name="Daligault H.E."/>
            <person name="Davenport K.W."/>
            <person name="Erkkila T."/>
            <person name="Frey K.G."/>
            <person name="Gibbons H.S."/>
            <person name="Gu W."/>
            <person name="Jaissle J."/>
            <person name="Johnson S.L."/>
            <person name="Koroleva G.I."/>
            <person name="Ladner J.T."/>
            <person name="Lo C.-C."/>
            <person name="Minogue T.D."/>
            <person name="Munk C."/>
            <person name="Palacios G.F."/>
            <person name="Redden C.L."/>
            <person name="Rosenzweig C.N."/>
            <person name="Scholz M.B."/>
            <person name="Teshima H."/>
            <person name="Xu Y."/>
        </authorList>
    </citation>
    <scope>NUCLEOTIDE SEQUENCE [LARGE SCALE GENOMIC DNA]</scope>
    <source>
        <strain evidence="3">gladioli</strain>
    </source>
</reference>
<proteinExistence type="predicted"/>
<dbReference type="AlphaFoldDB" id="A0AAW3FAE1"/>
<name>A0AAW3FAE1_BURGA</name>
<dbReference type="RefSeq" id="WP_080752292.1">
    <property type="nucleotide sequence ID" value="NZ_CADFCA010000025.1"/>
</dbReference>
<feature type="compositionally biased region" description="Low complexity" evidence="1">
    <location>
        <begin position="32"/>
        <end position="41"/>
    </location>
</feature>
<gene>
    <name evidence="2" type="ORF">DM48_7909</name>
</gene>
<organism evidence="2 3">
    <name type="scientific">Burkholderia gladioli</name>
    <name type="common">Pseudomonas marginata</name>
    <name type="synonym">Phytomonas marginata</name>
    <dbReference type="NCBI Taxonomy" id="28095"/>
    <lineage>
        <taxon>Bacteria</taxon>
        <taxon>Pseudomonadati</taxon>
        <taxon>Pseudomonadota</taxon>
        <taxon>Betaproteobacteria</taxon>
        <taxon>Burkholderiales</taxon>
        <taxon>Burkholderiaceae</taxon>
        <taxon>Burkholderia</taxon>
    </lineage>
</organism>
<feature type="region of interest" description="Disordered" evidence="1">
    <location>
        <begin position="21"/>
        <end position="42"/>
    </location>
</feature>
<protein>
    <submittedName>
        <fullName evidence="2">Uncharacterized protein</fullName>
    </submittedName>
</protein>
<sequence length="104" mass="11300">MIVHECKDLFGEPVIERVSEARRRPAQRSGYAAAPGTGPTGETCASCAQARRFGRYAKCALLERHWTGGQGTDVLLRSPACRLWESTAAKPTLPQREVCNAAAK</sequence>
<dbReference type="EMBL" id="JPGG01000012">
    <property type="protein sequence ID" value="KGC20313.1"/>
    <property type="molecule type" value="Genomic_DNA"/>
</dbReference>
<accession>A0AAW3FAE1</accession>
<evidence type="ECO:0000256" key="1">
    <source>
        <dbReference type="SAM" id="MobiDB-lite"/>
    </source>
</evidence>
<comment type="caution">
    <text evidence="2">The sequence shown here is derived from an EMBL/GenBank/DDBJ whole genome shotgun (WGS) entry which is preliminary data.</text>
</comment>